<dbReference type="AlphaFoldDB" id="A0A1X7KCQ3"/>
<keyword evidence="2" id="KW-0238">DNA-binding</keyword>
<dbReference type="SMART" id="SM00342">
    <property type="entry name" value="HTH_ARAC"/>
    <property type="match status" value="1"/>
</dbReference>
<dbReference type="InterPro" id="IPR018060">
    <property type="entry name" value="HTH_AraC"/>
</dbReference>
<keyword evidence="1" id="KW-0805">Transcription regulation</keyword>
<dbReference type="GO" id="GO:0043565">
    <property type="term" value="F:sequence-specific DNA binding"/>
    <property type="evidence" value="ECO:0007669"/>
    <property type="project" value="InterPro"/>
</dbReference>
<dbReference type="RefSeq" id="WP_085517730.1">
    <property type="nucleotide sequence ID" value="NZ_FXAW01000005.1"/>
</dbReference>
<evidence type="ECO:0000313" key="7">
    <source>
        <dbReference type="Proteomes" id="UP000193804"/>
    </source>
</evidence>
<protein>
    <submittedName>
        <fullName evidence="6">Transcriptional regulator, AraC family</fullName>
    </submittedName>
</protein>
<evidence type="ECO:0000313" key="6">
    <source>
        <dbReference type="EMBL" id="SMG38690.1"/>
    </source>
</evidence>
<evidence type="ECO:0000256" key="1">
    <source>
        <dbReference type="ARBA" id="ARBA00023015"/>
    </source>
</evidence>
<feature type="transmembrane region" description="Helical" evidence="4">
    <location>
        <begin position="182"/>
        <end position="200"/>
    </location>
</feature>
<gene>
    <name evidence="6" type="ORF">SAMN05661096_02559</name>
</gene>
<dbReference type="EMBL" id="FXAW01000005">
    <property type="protein sequence ID" value="SMG38690.1"/>
    <property type="molecule type" value="Genomic_DNA"/>
</dbReference>
<dbReference type="SUPFAM" id="SSF46689">
    <property type="entry name" value="Homeodomain-like"/>
    <property type="match status" value="1"/>
</dbReference>
<dbReference type="PROSITE" id="PS01124">
    <property type="entry name" value="HTH_ARAC_FAMILY_2"/>
    <property type="match status" value="1"/>
</dbReference>
<keyword evidence="4" id="KW-0472">Membrane</keyword>
<evidence type="ECO:0000256" key="2">
    <source>
        <dbReference type="ARBA" id="ARBA00023125"/>
    </source>
</evidence>
<feature type="transmembrane region" description="Helical" evidence="4">
    <location>
        <begin position="6"/>
        <end position="27"/>
    </location>
</feature>
<keyword evidence="7" id="KW-1185">Reference proteome</keyword>
<feature type="transmembrane region" description="Helical" evidence="4">
    <location>
        <begin position="143"/>
        <end position="162"/>
    </location>
</feature>
<keyword evidence="4" id="KW-0812">Transmembrane</keyword>
<keyword evidence="4" id="KW-1133">Transmembrane helix</keyword>
<dbReference type="GO" id="GO:0003700">
    <property type="term" value="F:DNA-binding transcription factor activity"/>
    <property type="evidence" value="ECO:0007669"/>
    <property type="project" value="InterPro"/>
</dbReference>
<feature type="transmembrane region" description="Helical" evidence="4">
    <location>
        <begin position="67"/>
        <end position="86"/>
    </location>
</feature>
<dbReference type="Proteomes" id="UP000193804">
    <property type="component" value="Unassembled WGS sequence"/>
</dbReference>
<dbReference type="PANTHER" id="PTHR43280">
    <property type="entry name" value="ARAC-FAMILY TRANSCRIPTIONAL REGULATOR"/>
    <property type="match status" value="1"/>
</dbReference>
<name>A0A1X7KCQ3_9BACT</name>
<dbReference type="Pfam" id="PF12833">
    <property type="entry name" value="HTH_18"/>
    <property type="match status" value="1"/>
</dbReference>
<dbReference type="InterPro" id="IPR009057">
    <property type="entry name" value="Homeodomain-like_sf"/>
</dbReference>
<feature type="transmembrane region" description="Helical" evidence="4">
    <location>
        <begin position="39"/>
        <end position="61"/>
    </location>
</feature>
<feature type="domain" description="HTH araC/xylS-type" evidence="5">
    <location>
        <begin position="268"/>
        <end position="369"/>
    </location>
</feature>
<reference evidence="7" key="1">
    <citation type="submission" date="2017-04" db="EMBL/GenBank/DDBJ databases">
        <authorList>
            <person name="Varghese N."/>
            <person name="Submissions S."/>
        </authorList>
    </citation>
    <scope>NUCLEOTIDE SEQUENCE [LARGE SCALE GENOMIC DNA]</scope>
    <source>
        <strain evidence="7">DSM 4125</strain>
    </source>
</reference>
<dbReference type="PANTHER" id="PTHR43280:SF29">
    <property type="entry name" value="ARAC-FAMILY TRANSCRIPTIONAL REGULATOR"/>
    <property type="match status" value="1"/>
</dbReference>
<dbReference type="STRING" id="1028.SAMN05661096_02559"/>
<evidence type="ECO:0000259" key="5">
    <source>
        <dbReference type="PROSITE" id="PS01124"/>
    </source>
</evidence>
<dbReference type="OrthoDB" id="9779074at2"/>
<keyword evidence="3" id="KW-0804">Transcription</keyword>
<evidence type="ECO:0000256" key="4">
    <source>
        <dbReference type="SAM" id="Phobius"/>
    </source>
</evidence>
<proteinExistence type="predicted"/>
<organism evidence="6 7">
    <name type="scientific">Marivirga sericea</name>
    <dbReference type="NCBI Taxonomy" id="1028"/>
    <lineage>
        <taxon>Bacteria</taxon>
        <taxon>Pseudomonadati</taxon>
        <taxon>Bacteroidota</taxon>
        <taxon>Cytophagia</taxon>
        <taxon>Cytophagales</taxon>
        <taxon>Marivirgaceae</taxon>
        <taxon>Marivirga</taxon>
    </lineage>
</organism>
<sequence length="381" mass="44953">MSSPSPVLSTIIFVFALQAILLSALIYFKRPKRQSNTFLSLLIFFYALMALNIAFINILIRFDSFPIFRYFQLELLYGIGPAIYFYTKSISNPSFKFKKRDYIHFLPVFLEFIFYRTGFYRLGAEGMYQAQQHPYTKIYLTEQWLGIISITVYTLFAFKLLLNHQDWLKQHYSNLDKKSLNWLKLPVIFYAFFWIAWNILREIDRVIYEGYLKDYYFLPTFMGLAIISVWIAFKSYTIPPANHQEKLKKLNLKADGPINLSEYAKKIELLMTTEKPYLNSDLSLSDLANQLDMNTKQVSQTINSCFEKNFYEFVNQYRVGYFIQKVKASEQEKFTLLSLAYDCGFKSKSTFNDSFKKITGKTPTEYIKKMKKESESMHSVD</sequence>
<dbReference type="Gene3D" id="1.10.10.60">
    <property type="entry name" value="Homeodomain-like"/>
    <property type="match status" value="2"/>
</dbReference>
<evidence type="ECO:0000256" key="3">
    <source>
        <dbReference type="ARBA" id="ARBA00023163"/>
    </source>
</evidence>
<accession>A0A1X7KCQ3</accession>
<feature type="transmembrane region" description="Helical" evidence="4">
    <location>
        <begin position="215"/>
        <end position="233"/>
    </location>
</feature>
<feature type="transmembrane region" description="Helical" evidence="4">
    <location>
        <begin position="102"/>
        <end position="123"/>
    </location>
</feature>